<proteinExistence type="predicted"/>
<dbReference type="AlphaFoldDB" id="A0A066X4R4"/>
<name>A0A066X4R4_COLSU</name>
<dbReference type="EMBL" id="JMSE01001156">
    <property type="protein sequence ID" value="KDN64133.1"/>
    <property type="molecule type" value="Genomic_DNA"/>
</dbReference>
<feature type="compositionally biased region" description="Gly residues" evidence="1">
    <location>
        <begin position="1"/>
        <end position="13"/>
    </location>
</feature>
<feature type="compositionally biased region" description="Basic and acidic residues" evidence="1">
    <location>
        <begin position="58"/>
        <end position="77"/>
    </location>
</feature>
<sequence length="199" mass="21306">MVFGSSGIGGGRPGAPMGAEHLTHPPIGIRRSSIASGSGGVPLAWKEEDWAPITSSRGRVDSRARPLVKREGRRDGGPVRGRRVPYHTDIHWGQRCALIRVENTHVAVRMPGTHAQVCWGNTLRQLAASDLQHAEVPQIAGARASPGLGAAAAYAAVEQPSRRRFLAVVFMLSLSARWHIPHFGSAGRRQVAPGANKQC</sequence>
<comment type="caution">
    <text evidence="2">The sequence shown here is derived from an EMBL/GenBank/DDBJ whole genome shotgun (WGS) entry which is preliminary data.</text>
</comment>
<reference evidence="3" key="1">
    <citation type="journal article" date="2014" name="Genome Announc.">
        <title>Draft genome sequence of Colletotrichum sublineola, a destructive pathogen of cultivated sorghum.</title>
        <authorList>
            <person name="Baroncelli R."/>
            <person name="Sanz-Martin J.M."/>
            <person name="Rech G.E."/>
            <person name="Sukno S.A."/>
            <person name="Thon M.R."/>
        </authorList>
    </citation>
    <scope>NUCLEOTIDE SEQUENCE [LARGE SCALE GENOMIC DNA]</scope>
    <source>
        <strain evidence="3">TX430BB</strain>
    </source>
</reference>
<evidence type="ECO:0000256" key="1">
    <source>
        <dbReference type="SAM" id="MobiDB-lite"/>
    </source>
</evidence>
<feature type="region of interest" description="Disordered" evidence="1">
    <location>
        <begin position="1"/>
        <end position="22"/>
    </location>
</feature>
<evidence type="ECO:0000313" key="2">
    <source>
        <dbReference type="EMBL" id="KDN64133.1"/>
    </source>
</evidence>
<protein>
    <submittedName>
        <fullName evidence="2">Uncharacterized protein</fullName>
    </submittedName>
</protein>
<accession>A0A066X4R4</accession>
<organism evidence="2 3">
    <name type="scientific">Colletotrichum sublineola</name>
    <name type="common">Sorghum anthracnose fungus</name>
    <dbReference type="NCBI Taxonomy" id="1173701"/>
    <lineage>
        <taxon>Eukaryota</taxon>
        <taxon>Fungi</taxon>
        <taxon>Dikarya</taxon>
        <taxon>Ascomycota</taxon>
        <taxon>Pezizomycotina</taxon>
        <taxon>Sordariomycetes</taxon>
        <taxon>Hypocreomycetidae</taxon>
        <taxon>Glomerellales</taxon>
        <taxon>Glomerellaceae</taxon>
        <taxon>Colletotrichum</taxon>
        <taxon>Colletotrichum graminicola species complex</taxon>
    </lineage>
</organism>
<feature type="region of interest" description="Disordered" evidence="1">
    <location>
        <begin position="55"/>
        <end position="82"/>
    </location>
</feature>
<keyword evidence="3" id="KW-1185">Reference proteome</keyword>
<gene>
    <name evidence="2" type="ORF">CSUB01_02726</name>
</gene>
<dbReference type="HOGENOM" id="CLU_1372126_0_0_1"/>
<dbReference type="Proteomes" id="UP000027238">
    <property type="component" value="Unassembled WGS sequence"/>
</dbReference>
<evidence type="ECO:0000313" key="3">
    <source>
        <dbReference type="Proteomes" id="UP000027238"/>
    </source>
</evidence>